<feature type="compositionally biased region" description="Acidic residues" evidence="6">
    <location>
        <begin position="490"/>
        <end position="499"/>
    </location>
</feature>
<feature type="chain" id="PRO_5012232243" evidence="8">
    <location>
        <begin position="19"/>
        <end position="1430"/>
    </location>
</feature>
<organism evidence="10 11">
    <name type="scientific">Symbiodinium microadriaticum</name>
    <name type="common">Dinoflagellate</name>
    <name type="synonym">Zooxanthella microadriatica</name>
    <dbReference type="NCBI Taxonomy" id="2951"/>
    <lineage>
        <taxon>Eukaryota</taxon>
        <taxon>Sar</taxon>
        <taxon>Alveolata</taxon>
        <taxon>Dinophyceae</taxon>
        <taxon>Suessiales</taxon>
        <taxon>Symbiodiniaceae</taxon>
        <taxon>Symbiodinium</taxon>
    </lineage>
</organism>
<name>A0A1Q9EMP6_SYMMI</name>
<evidence type="ECO:0000256" key="3">
    <source>
        <dbReference type="ARBA" id="ARBA00022692"/>
    </source>
</evidence>
<dbReference type="InterPro" id="IPR013525">
    <property type="entry name" value="ABC2_TM"/>
</dbReference>
<feature type="domain" description="ABC-2 type transporter transmembrane" evidence="9">
    <location>
        <begin position="1212"/>
        <end position="1374"/>
    </location>
</feature>
<dbReference type="GO" id="GO:0140359">
    <property type="term" value="F:ABC-type transporter activity"/>
    <property type="evidence" value="ECO:0007669"/>
    <property type="project" value="InterPro"/>
</dbReference>
<feature type="compositionally biased region" description="Low complexity" evidence="6">
    <location>
        <begin position="846"/>
        <end position="858"/>
    </location>
</feature>
<reference evidence="10 11" key="1">
    <citation type="submission" date="2016-02" db="EMBL/GenBank/DDBJ databases">
        <title>Genome analysis of coral dinoflagellate symbionts highlights evolutionary adaptations to a symbiotic lifestyle.</title>
        <authorList>
            <person name="Aranda M."/>
            <person name="Li Y."/>
            <person name="Liew Y.J."/>
            <person name="Baumgarten S."/>
            <person name="Simakov O."/>
            <person name="Wilson M."/>
            <person name="Piel J."/>
            <person name="Ashoor H."/>
            <person name="Bougouffa S."/>
            <person name="Bajic V.B."/>
            <person name="Ryu T."/>
            <person name="Ravasi T."/>
            <person name="Bayer T."/>
            <person name="Micklem G."/>
            <person name="Kim H."/>
            <person name="Bhak J."/>
            <person name="Lajeunesse T.C."/>
            <person name="Voolstra C.R."/>
        </authorList>
    </citation>
    <scope>NUCLEOTIDE SEQUENCE [LARGE SCALE GENOMIC DNA]</scope>
    <source>
        <strain evidence="10 11">CCMP2467</strain>
    </source>
</reference>
<proteinExistence type="predicted"/>
<comment type="subcellular location">
    <subcellularLocation>
        <location evidence="1">Membrane</location>
        <topology evidence="1">Multi-pass membrane protein</topology>
    </subcellularLocation>
</comment>
<feature type="transmembrane region" description="Helical" evidence="7">
    <location>
        <begin position="1404"/>
        <end position="1425"/>
    </location>
</feature>
<dbReference type="InterPro" id="IPR049225">
    <property type="entry name" value="DUF6822"/>
</dbReference>
<evidence type="ECO:0000256" key="7">
    <source>
        <dbReference type="SAM" id="Phobius"/>
    </source>
</evidence>
<gene>
    <name evidence="10" type="primary">PDR6</name>
    <name evidence="10" type="ORF">AK812_SmicGene7802</name>
</gene>
<keyword evidence="11" id="KW-1185">Reference proteome</keyword>
<dbReference type="EMBL" id="LSRX01000112">
    <property type="protein sequence ID" value="OLQ08705.1"/>
    <property type="molecule type" value="Genomic_DNA"/>
</dbReference>
<keyword evidence="8" id="KW-0732">Signal</keyword>
<feature type="transmembrane region" description="Helical" evidence="7">
    <location>
        <begin position="1218"/>
        <end position="1242"/>
    </location>
</feature>
<feature type="region of interest" description="Disordered" evidence="6">
    <location>
        <begin position="293"/>
        <end position="356"/>
    </location>
</feature>
<evidence type="ECO:0000256" key="1">
    <source>
        <dbReference type="ARBA" id="ARBA00004141"/>
    </source>
</evidence>
<feature type="transmembrane region" description="Helical" evidence="7">
    <location>
        <begin position="1263"/>
        <end position="1290"/>
    </location>
</feature>
<dbReference type="Proteomes" id="UP000186817">
    <property type="component" value="Unassembled WGS sequence"/>
</dbReference>
<dbReference type="PANTHER" id="PTHR19241">
    <property type="entry name" value="ATP-BINDING CASSETTE TRANSPORTER"/>
    <property type="match status" value="1"/>
</dbReference>
<feature type="signal peptide" evidence="8">
    <location>
        <begin position="1"/>
        <end position="18"/>
    </location>
</feature>
<dbReference type="Pfam" id="PF01061">
    <property type="entry name" value="ABC2_membrane"/>
    <property type="match status" value="1"/>
</dbReference>
<evidence type="ECO:0000256" key="2">
    <source>
        <dbReference type="ARBA" id="ARBA00022448"/>
    </source>
</evidence>
<evidence type="ECO:0000256" key="8">
    <source>
        <dbReference type="SAM" id="SignalP"/>
    </source>
</evidence>
<evidence type="ECO:0000259" key="9">
    <source>
        <dbReference type="Pfam" id="PF01061"/>
    </source>
</evidence>
<feature type="region of interest" description="Disordered" evidence="6">
    <location>
        <begin position="831"/>
        <end position="869"/>
    </location>
</feature>
<keyword evidence="2" id="KW-0813">Transport</keyword>
<keyword evidence="3 7" id="KW-0812">Transmembrane</keyword>
<feature type="compositionally biased region" description="Low complexity" evidence="6">
    <location>
        <begin position="440"/>
        <end position="452"/>
    </location>
</feature>
<feature type="compositionally biased region" description="Basic residues" evidence="6">
    <location>
        <begin position="307"/>
        <end position="318"/>
    </location>
</feature>
<feature type="compositionally biased region" description="Polar residues" evidence="6">
    <location>
        <begin position="561"/>
        <end position="573"/>
    </location>
</feature>
<sequence length="1430" mass="159128">MLMIFLHVVVAAVCSGRAVNPEGNFTCPYQYDGDTCPSMPTSTRTTCSNQALRCLNCSFETVELVEGTEFVFSKEPWQSTPTTGGTFCSSRALPGVYGPGRREQNALVSTRYTIQDFEPGESNGNSHIQAEADETMLFSLQGPLMVLPALVGGFDFAYPEDEHGAPGWYLDALEGGKELIENGIKTSRLAESILSEFTNFDDTFMAENEDQLNSLIRSLEKFEENRDPAVRWYGRPREIREKDIRTFGRNTAVIVRHFWHWRRCPVAMENRVAEAHLRRLDIHPVTLSPGRDWEEEKERRMLSRSRSPQRRQAQRRRPTGQDGDGDTVSMTQKRKSTGSREEGQDEQRRRRTRAWRGRVATELAGLRTPRARAEARRHLFFQLCRVHGPDIVPFAEGLLESVWDLADAEPVGRQTVDSSATDWAVRVANEVGTMWVDSRGSGSASAGASASSGSGGPRADDLVPVRRTATLDPPESTPYGIFHEVGTGHEDDENEDEEGTSMIQRGMRVRPSWRQLMEQLTEWQQSGVRVTPILDVLRGLARRRGDHGYDEWFRNPMGSLTTSVEADDQSTTGGPELDPSRGRIWAEDVEHRLWECYIILEYGGEKNGTLFTSWNGTEDGRGGDELDREEGQGLLEGTEARRMVGWEMQRDIQNHFRRMSPQNRLVMTVNFVEMIRYLMAEVSNLMHQADFLSNLPSEDMVEVVIEGEEGEGDRTELMQRYLHTGGKDTNEDRWQRCLARLQKELSSQAVASRWANVRRIRQALPACEPWSAAETRREQLRALLVAMLDEVPEGVPVEAANEQWLGSWGNELEFFLPGTLFPLAVVPAPQVDSDSGEVPMDPDGHPPTSTPSLPAAAPEEGQELSEVERTKREIETAACAEREAKLLQSQAAAYQAWEREELERELSRLSRKRGLESCRLTVEASSGSRDKPRTVHSYSLMVPASGEELRITVTAAMVQDPGDAGSGSEKPPDEATSSEGPTVVLPAVTCGAIGLQGMEFADYEKIYKRWKGGEHSLQEVEARYGVEVAELLMTHDLVAEQGGDTIEAMQVSTDGAGMASTAVPSEGLAVVAFGELVSTQLEVKLQFVGAPRNPLRGLAWSSARTRGKVTCDAQPFAWIGVVARANARTHVPANTGMDAVADAAGTVALSSCTCQREHVLDYPLFESLASGRISSFQRRLGTEADYGLGQHFQQPLREARADVGMMSFRNSGLNLRSFMFILTSTLTFMFSFPLTFTSSVMPKAIAERTVMKLEVSEVLYSDWAYIIAFTSLNLLLSLVCNALFVTLVFALSELEWTVFPSVLLWNSIIYVSMDSLYLMVAAAAKDSSSAQILLAPFLTMAMLFNGFTVSRKSVPTFMAWALELSPVAHAMEEMVLAIQERADSDELKVVEILFGFESHIGRSIGVLLGWFLVFRVAQIICLKTLHHIKR</sequence>
<keyword evidence="4 7" id="KW-1133">Transmembrane helix</keyword>
<feature type="transmembrane region" description="Helical" evidence="7">
    <location>
        <begin position="1332"/>
        <end position="1350"/>
    </location>
</feature>
<evidence type="ECO:0000256" key="4">
    <source>
        <dbReference type="ARBA" id="ARBA00022989"/>
    </source>
</evidence>
<feature type="region of interest" description="Disordered" evidence="6">
    <location>
        <begin position="561"/>
        <end position="581"/>
    </location>
</feature>
<feature type="region of interest" description="Disordered" evidence="6">
    <location>
        <begin position="959"/>
        <end position="983"/>
    </location>
</feature>
<feature type="transmembrane region" description="Helical" evidence="7">
    <location>
        <begin position="1302"/>
        <end position="1320"/>
    </location>
</feature>
<accession>A0A1Q9EMP6</accession>
<dbReference type="GO" id="GO:0016020">
    <property type="term" value="C:membrane"/>
    <property type="evidence" value="ECO:0007669"/>
    <property type="project" value="UniProtKB-SubCell"/>
</dbReference>
<dbReference type="OrthoDB" id="10681449at2759"/>
<protein>
    <submittedName>
        <fullName evidence="10">Pleiotropic drug resistance protein 6</fullName>
    </submittedName>
</protein>
<evidence type="ECO:0000256" key="5">
    <source>
        <dbReference type="ARBA" id="ARBA00023136"/>
    </source>
</evidence>
<evidence type="ECO:0000313" key="10">
    <source>
        <dbReference type="EMBL" id="OLQ08705.1"/>
    </source>
</evidence>
<keyword evidence="5 7" id="KW-0472">Membrane</keyword>
<feature type="region of interest" description="Disordered" evidence="6">
    <location>
        <begin position="438"/>
        <end position="500"/>
    </location>
</feature>
<feature type="compositionally biased region" description="Basic and acidic residues" evidence="6">
    <location>
        <begin position="338"/>
        <end position="348"/>
    </location>
</feature>
<evidence type="ECO:0000256" key="6">
    <source>
        <dbReference type="SAM" id="MobiDB-lite"/>
    </source>
</evidence>
<dbReference type="Pfam" id="PF20708">
    <property type="entry name" value="DUF6822"/>
    <property type="match status" value="1"/>
</dbReference>
<evidence type="ECO:0000313" key="11">
    <source>
        <dbReference type="Proteomes" id="UP000186817"/>
    </source>
</evidence>
<comment type="caution">
    <text evidence="10">The sequence shown here is derived from an EMBL/GenBank/DDBJ whole genome shotgun (WGS) entry which is preliminary data.</text>
</comment>